<evidence type="ECO:0000313" key="2">
    <source>
        <dbReference type="Proteomes" id="UP000694844"/>
    </source>
</evidence>
<organism evidence="2 3">
    <name type="scientific">Crassostrea virginica</name>
    <name type="common">Eastern oyster</name>
    <dbReference type="NCBI Taxonomy" id="6565"/>
    <lineage>
        <taxon>Eukaryota</taxon>
        <taxon>Metazoa</taxon>
        <taxon>Spiralia</taxon>
        <taxon>Lophotrochozoa</taxon>
        <taxon>Mollusca</taxon>
        <taxon>Bivalvia</taxon>
        <taxon>Autobranchia</taxon>
        <taxon>Pteriomorphia</taxon>
        <taxon>Ostreida</taxon>
        <taxon>Ostreoidea</taxon>
        <taxon>Ostreidae</taxon>
        <taxon>Crassostrea</taxon>
    </lineage>
</organism>
<feature type="region of interest" description="Disordered" evidence="1">
    <location>
        <begin position="262"/>
        <end position="285"/>
    </location>
</feature>
<dbReference type="AlphaFoldDB" id="A0A8B8CB63"/>
<evidence type="ECO:0000256" key="1">
    <source>
        <dbReference type="SAM" id="MobiDB-lite"/>
    </source>
</evidence>
<proteinExistence type="predicted"/>
<feature type="compositionally biased region" description="Low complexity" evidence="1">
    <location>
        <begin position="276"/>
        <end position="285"/>
    </location>
</feature>
<feature type="region of interest" description="Disordered" evidence="1">
    <location>
        <begin position="1"/>
        <end position="46"/>
    </location>
</feature>
<keyword evidence="2" id="KW-1185">Reference proteome</keyword>
<reference evidence="3" key="1">
    <citation type="submission" date="2025-08" db="UniProtKB">
        <authorList>
            <consortium name="RefSeq"/>
        </authorList>
    </citation>
    <scope>IDENTIFICATION</scope>
    <source>
        <tissue evidence="3">Whole sample</tissue>
    </source>
</reference>
<gene>
    <name evidence="3" type="primary">LOC111117155</name>
</gene>
<name>A0A8B8CB63_CRAVI</name>
<dbReference type="GeneID" id="111117155"/>
<sequence length="399" mass="45933">MASPDESEFKPPRFSRKRQLSYQSFSSNDSSEDRSVRKKSHHRADSMSRWTTKTLDEYGISYKNDPISIEEFTGVINSRAHQVCKKNLPNFLSTLKMLCKRGLVFSLDVPEKETLKTLDNFSATTQRVRTILKEFDTFSNDVLKKEDEYFGKGLLNKSLFFAWSHNVRSFLSYYKKFLDIMNSSVTESWLAKPVREAHLQELFMVFTKIFFLEPELGDKEVKRLIIGSKVVSCIPDIRFTCLNPLQRSVLLMLTEVKKAEPSRENKAFEQRKTRHSSGSSSESDQSYGNYIHKILDINVLGQHGGELLSELRSSAFAPTMVLGCICMGTEIIFTYLEMSGTHLDKIVYEGKCDSESSVIRYTKPLNYLLEEDRNKCLDLLFLLGFIQTSGYEELYPNNE</sequence>
<dbReference type="KEGG" id="cvn:111117155"/>
<accession>A0A8B8CB63</accession>
<feature type="compositionally biased region" description="Basic and acidic residues" evidence="1">
    <location>
        <begin position="262"/>
        <end position="271"/>
    </location>
</feature>
<dbReference type="Proteomes" id="UP000694844">
    <property type="component" value="Chromosome 10"/>
</dbReference>
<protein>
    <submittedName>
        <fullName evidence="3">Uncharacterized protein LOC111117155</fullName>
    </submittedName>
</protein>
<dbReference type="RefSeq" id="XP_022311946.1">
    <property type="nucleotide sequence ID" value="XM_022456238.1"/>
</dbReference>
<evidence type="ECO:0000313" key="3">
    <source>
        <dbReference type="RefSeq" id="XP_022311946.1"/>
    </source>
</evidence>
<dbReference type="OrthoDB" id="6135941at2759"/>